<reference evidence="12" key="1">
    <citation type="submission" date="2014-08" db="EMBL/GenBank/DDBJ databases">
        <title>Comparative genomics of the Paenibacillus odorifer group.</title>
        <authorList>
            <person name="den Bakker H.C."/>
            <person name="Tsai Y.-C.Y.-C."/>
            <person name="Martin N."/>
            <person name="Korlach J."/>
            <person name="Wiedmann M."/>
        </authorList>
    </citation>
    <scope>NUCLEOTIDE SEQUENCE [LARGE SCALE GENOMIC DNA]</scope>
    <source>
        <strain evidence="12">DSM 13188</strain>
    </source>
</reference>
<evidence type="ECO:0000256" key="9">
    <source>
        <dbReference type="ARBA" id="ARBA00048532"/>
    </source>
</evidence>
<evidence type="ECO:0000259" key="11">
    <source>
        <dbReference type="Pfam" id="PF01593"/>
    </source>
</evidence>
<evidence type="ECO:0000256" key="4">
    <source>
        <dbReference type="ARBA" id="ARBA00037901"/>
    </source>
</evidence>
<dbReference type="InterPro" id="IPR014105">
    <property type="entry name" value="Carotenoid/retinoid_OxRdtase"/>
</dbReference>
<comment type="pathway">
    <text evidence="4">Carotenoid biosynthesis; staphyloxanthin biosynthesis; staphyloxanthin from farnesyl diphosphate: step 3/5.</text>
</comment>
<comment type="cofactor">
    <cofactor evidence="1">
        <name>FAD</name>
        <dbReference type="ChEBI" id="CHEBI:57692"/>
    </cofactor>
</comment>
<feature type="domain" description="Amine oxidase" evidence="11">
    <location>
        <begin position="13"/>
        <end position="320"/>
    </location>
</feature>
<evidence type="ECO:0000313" key="12">
    <source>
        <dbReference type="EMBL" id="AIQ61340.1"/>
    </source>
</evidence>
<dbReference type="PANTHER" id="PTHR43734">
    <property type="entry name" value="PHYTOENE DESATURASE"/>
    <property type="match status" value="1"/>
</dbReference>
<dbReference type="NCBIfam" id="TIGR02734">
    <property type="entry name" value="crtI_fam"/>
    <property type="match status" value="1"/>
</dbReference>
<dbReference type="InterPro" id="IPR002937">
    <property type="entry name" value="Amino_oxidase"/>
</dbReference>
<organism evidence="12 13">
    <name type="scientific">Paenibacillus borealis</name>
    <dbReference type="NCBI Taxonomy" id="160799"/>
    <lineage>
        <taxon>Bacteria</taxon>
        <taxon>Bacillati</taxon>
        <taxon>Bacillota</taxon>
        <taxon>Bacilli</taxon>
        <taxon>Bacillales</taxon>
        <taxon>Paenibacillaceae</taxon>
        <taxon>Paenibacillus</taxon>
    </lineage>
</organism>
<dbReference type="PANTHER" id="PTHR43734:SF7">
    <property type="entry name" value="4,4'-DIAPONEUROSPORENE OXYGENASE"/>
    <property type="match status" value="1"/>
</dbReference>
<name>A0A089LMM2_PAEBO</name>
<keyword evidence="13" id="KW-1185">Reference proteome</keyword>
<evidence type="ECO:0000256" key="6">
    <source>
        <dbReference type="ARBA" id="ARBA00039159"/>
    </source>
</evidence>
<evidence type="ECO:0000256" key="5">
    <source>
        <dbReference type="ARBA" id="ARBA00038194"/>
    </source>
</evidence>
<evidence type="ECO:0000256" key="3">
    <source>
        <dbReference type="ARBA" id="ARBA00023002"/>
    </source>
</evidence>
<evidence type="ECO:0000256" key="7">
    <source>
        <dbReference type="ARBA" id="ARBA00041900"/>
    </source>
</evidence>
<proteinExistence type="inferred from homology"/>
<gene>
    <name evidence="12" type="ORF">PBOR_33875</name>
</gene>
<dbReference type="Gene3D" id="3.50.50.60">
    <property type="entry name" value="FAD/NAD(P)-binding domain"/>
    <property type="match status" value="2"/>
</dbReference>
<accession>A0A089LMM2</accession>
<dbReference type="SUPFAM" id="SSF51905">
    <property type="entry name" value="FAD/NAD(P)-binding domain"/>
    <property type="match status" value="1"/>
</dbReference>
<evidence type="ECO:0000256" key="1">
    <source>
        <dbReference type="ARBA" id="ARBA00001974"/>
    </source>
</evidence>
<protein>
    <recommendedName>
        <fullName evidence="6">4,4'-diaponeurosporene oxygenase</fullName>
    </recommendedName>
    <alternativeName>
        <fullName evidence="7">4,4'-diaponeurosporene oxidase</fullName>
    </alternativeName>
    <alternativeName>
        <fullName evidence="8">Carotenoid oxidase</fullName>
    </alternativeName>
</protein>
<dbReference type="RefSeq" id="WP_042218135.1">
    <property type="nucleotide sequence ID" value="NZ_CP009285.1"/>
</dbReference>
<dbReference type="KEGG" id="pbd:PBOR_33875"/>
<keyword evidence="2 10" id="KW-0125">Carotenoid biosynthesis</keyword>
<dbReference type="PROSITE" id="PS51257">
    <property type="entry name" value="PROKAR_LIPOPROTEIN"/>
    <property type="match status" value="1"/>
</dbReference>
<keyword evidence="3 10" id="KW-0560">Oxidoreductase</keyword>
<evidence type="ECO:0000256" key="10">
    <source>
        <dbReference type="RuleBase" id="RU362075"/>
    </source>
</evidence>
<dbReference type="Pfam" id="PF01593">
    <property type="entry name" value="Amino_oxidase"/>
    <property type="match status" value="1"/>
</dbReference>
<evidence type="ECO:0000313" key="13">
    <source>
        <dbReference type="Proteomes" id="UP000029518"/>
    </source>
</evidence>
<evidence type="ECO:0000256" key="2">
    <source>
        <dbReference type="ARBA" id="ARBA00022746"/>
    </source>
</evidence>
<dbReference type="GO" id="GO:0016117">
    <property type="term" value="P:carotenoid biosynthetic process"/>
    <property type="evidence" value="ECO:0007669"/>
    <property type="project" value="UniProtKB-KW"/>
</dbReference>
<dbReference type="HOGENOM" id="CLU_019722_2_1_9"/>
<comment type="catalytic activity">
    <reaction evidence="9">
        <text>all-trans-4,4'-diaponeurosporene + 2 AH2 + 2 O2 = 4,4'-diaponeurosporenal + 2 A + 3 H2O</text>
        <dbReference type="Rhea" id="RHEA:56104"/>
        <dbReference type="ChEBI" id="CHEBI:13193"/>
        <dbReference type="ChEBI" id="CHEBI:15377"/>
        <dbReference type="ChEBI" id="CHEBI:15379"/>
        <dbReference type="ChEBI" id="CHEBI:17499"/>
        <dbReference type="ChEBI" id="CHEBI:62743"/>
        <dbReference type="ChEBI" id="CHEBI:79065"/>
    </reaction>
</comment>
<dbReference type="InterPro" id="IPR036188">
    <property type="entry name" value="FAD/NAD-bd_sf"/>
</dbReference>
<dbReference type="AlphaFoldDB" id="A0A089LMM2"/>
<dbReference type="Proteomes" id="UP000029518">
    <property type="component" value="Chromosome"/>
</dbReference>
<dbReference type="GO" id="GO:0016491">
    <property type="term" value="F:oxidoreductase activity"/>
    <property type="evidence" value="ECO:0007669"/>
    <property type="project" value="UniProtKB-KW"/>
</dbReference>
<comment type="similarity">
    <text evidence="5">Belongs to the carotenoid/retinoid oxidoreductase family. CrtP subfamily.</text>
</comment>
<evidence type="ECO:0000256" key="8">
    <source>
        <dbReference type="ARBA" id="ARBA00042619"/>
    </source>
</evidence>
<sequence>MKPKAVIIGAGFGGLSCAVTLAVKGWEVTVLERQQQPGGKLQRVEAGGYTFDRGPSTITMPHVFSSLYELAGTRMEDYVQLYELEPRTRNVFADGKTVDFSRNIESMKEQIASYSPADAVRYPDFLAEASRLYQLSEQQFLNRLLLSWRDKLSPSLVRDLLSVRPFLSLHALLLRYFSHPNTLAMLGRYATYVGSSPYRAPSIFAMLGHLEIKEGVYGVRGGTYELIKGLATLAGELGVQLITGTEVTGISVVSGAVEGVDTAQGFYPAKTVIAGGDVLSINRMLLPEDNRPGMTDRKIEAYEPSLSGLVTLAGVPRRYDTLLHHTVFFPENYEQEFKDIFKHKRPPQQPAVYVCHSGYSEPELAPPGGSNLFILANAPYLSTACDWNEETAAYGERVLSVLEGHGITGVSQADVLQRYTPRDIAEDTLAHRGAIYGISSNTVRQTFSRPGNRSRDVKGLWYAGGTTHPGGGTPVVSLSGRLVGEYIAGCQ</sequence>
<dbReference type="EMBL" id="CP009285">
    <property type="protein sequence ID" value="AIQ61340.1"/>
    <property type="molecule type" value="Genomic_DNA"/>
</dbReference>
<dbReference type="OrthoDB" id="9814556at2"/>